<protein>
    <submittedName>
        <fullName evidence="1">Unannotated protein</fullName>
    </submittedName>
</protein>
<sequence>MQRNHVGVPLAKDYLPGLGCRCAGEVGPIDLAALVKDHVLRAVEVLRLLVGADCARSKAEDPAPAVAQREGDAPTEAVVDVSLLVLGGEAGVPEFLLAVARLARSDEDLVPGARRVANAKLAQELLIEAARGQIRAGFLSLGRFPEVSDVEGCRPFEQFEQPVALLTALRGLRILLGQLHRHAVAIGEDLYRLAEIEPLGQLDKLEEVASLAAAKAVEDLLNRIDAERWTALVMEWTDPHQLLP</sequence>
<evidence type="ECO:0000313" key="1">
    <source>
        <dbReference type="EMBL" id="CAB4346116.1"/>
    </source>
</evidence>
<name>A0A6J5ZXW7_9ZZZZ</name>
<organism evidence="1">
    <name type="scientific">freshwater metagenome</name>
    <dbReference type="NCBI Taxonomy" id="449393"/>
    <lineage>
        <taxon>unclassified sequences</taxon>
        <taxon>metagenomes</taxon>
        <taxon>ecological metagenomes</taxon>
    </lineage>
</organism>
<accession>A0A6J5ZXW7</accession>
<proteinExistence type="predicted"/>
<reference evidence="1" key="1">
    <citation type="submission" date="2020-05" db="EMBL/GenBank/DDBJ databases">
        <authorList>
            <person name="Chiriac C."/>
            <person name="Salcher M."/>
            <person name="Ghai R."/>
            <person name="Kavagutti S V."/>
        </authorList>
    </citation>
    <scope>NUCLEOTIDE SEQUENCE</scope>
</reference>
<dbReference type="EMBL" id="CAESAN010000112">
    <property type="protein sequence ID" value="CAB4346116.1"/>
    <property type="molecule type" value="Genomic_DNA"/>
</dbReference>
<gene>
    <name evidence="1" type="ORF">UFOPK3547_01255</name>
</gene>
<dbReference type="AlphaFoldDB" id="A0A6J5ZXW7"/>